<proteinExistence type="predicted"/>
<dbReference type="Proteomes" id="UP000271098">
    <property type="component" value="Unassembled WGS sequence"/>
</dbReference>
<dbReference type="EMBL" id="UYRT01088552">
    <property type="protein sequence ID" value="VDN33875.1"/>
    <property type="molecule type" value="Genomic_DNA"/>
</dbReference>
<evidence type="ECO:0000313" key="3">
    <source>
        <dbReference type="Proteomes" id="UP000271098"/>
    </source>
</evidence>
<name>A0A183EER1_9BILA</name>
<dbReference type="SUPFAM" id="SSF51735">
    <property type="entry name" value="NAD(P)-binding Rossmann-fold domains"/>
    <property type="match status" value="1"/>
</dbReference>
<organism evidence="4">
    <name type="scientific">Gongylonema pulchrum</name>
    <dbReference type="NCBI Taxonomy" id="637853"/>
    <lineage>
        <taxon>Eukaryota</taxon>
        <taxon>Metazoa</taxon>
        <taxon>Ecdysozoa</taxon>
        <taxon>Nematoda</taxon>
        <taxon>Chromadorea</taxon>
        <taxon>Rhabditida</taxon>
        <taxon>Spirurina</taxon>
        <taxon>Spiruromorpha</taxon>
        <taxon>Spiruroidea</taxon>
        <taxon>Gongylonematidae</taxon>
        <taxon>Gongylonema</taxon>
    </lineage>
</organism>
<dbReference type="Gene3D" id="3.40.50.720">
    <property type="entry name" value="NAD(P)-binding Rossmann-like Domain"/>
    <property type="match status" value="1"/>
</dbReference>
<gene>
    <name evidence="2" type="ORF">GPUH_LOCUS19453</name>
</gene>
<keyword evidence="3" id="KW-1185">Reference proteome</keyword>
<dbReference type="WBParaSite" id="GPUH_0001947701-mRNA-1">
    <property type="protein sequence ID" value="GPUH_0001947701-mRNA-1"/>
    <property type="gene ID" value="GPUH_0001947701"/>
</dbReference>
<dbReference type="GO" id="GO:0004303">
    <property type="term" value="F:estradiol 17-beta-dehydrogenase [NAD(P)+] activity"/>
    <property type="evidence" value="ECO:0007669"/>
    <property type="project" value="TreeGrafter"/>
</dbReference>
<dbReference type="GO" id="GO:0006631">
    <property type="term" value="P:fatty acid metabolic process"/>
    <property type="evidence" value="ECO:0007669"/>
    <property type="project" value="TreeGrafter"/>
</dbReference>
<evidence type="ECO:0000313" key="4">
    <source>
        <dbReference type="WBParaSite" id="GPUH_0001947701-mRNA-1"/>
    </source>
</evidence>
<protein>
    <submittedName>
        <fullName evidence="4">Oxidoreductase</fullName>
    </submittedName>
</protein>
<reference evidence="2 3" key="2">
    <citation type="submission" date="2018-11" db="EMBL/GenBank/DDBJ databases">
        <authorList>
            <consortium name="Pathogen Informatics"/>
        </authorList>
    </citation>
    <scope>NUCLEOTIDE SEQUENCE [LARGE SCALE GENOMIC DNA]</scope>
</reference>
<dbReference type="GO" id="GO:0008209">
    <property type="term" value="P:androgen metabolic process"/>
    <property type="evidence" value="ECO:0007669"/>
    <property type="project" value="TreeGrafter"/>
</dbReference>
<evidence type="ECO:0000256" key="1">
    <source>
        <dbReference type="ARBA" id="ARBA00023002"/>
    </source>
</evidence>
<accession>A0A183EER1</accession>
<dbReference type="AlphaFoldDB" id="A0A183EER1"/>
<evidence type="ECO:0000313" key="2">
    <source>
        <dbReference type="EMBL" id="VDN33875.1"/>
    </source>
</evidence>
<dbReference type="InterPro" id="IPR036291">
    <property type="entry name" value="NAD(P)-bd_dom_sf"/>
</dbReference>
<dbReference type="PANTHER" id="PTHR43658">
    <property type="entry name" value="SHORT-CHAIN DEHYDROGENASE/REDUCTASE"/>
    <property type="match status" value="1"/>
</dbReference>
<keyword evidence="1" id="KW-0560">Oxidoreductase</keyword>
<sequence length="129" mass="14189">MSKVKDEFGRLDAVISCAGISFNHKTYSFHSASLTQKAAAWADLNKVFRVADETQVKNGMSKVKDEFGRLDAVISCAGISFNHKTYSFHSASLTQKAAAWADLNKVFRNPLLHLCSTGSQSEVEEVLCQ</sequence>
<dbReference type="GO" id="GO:0005739">
    <property type="term" value="C:mitochondrion"/>
    <property type="evidence" value="ECO:0007669"/>
    <property type="project" value="TreeGrafter"/>
</dbReference>
<dbReference type="GO" id="GO:0008210">
    <property type="term" value="P:estrogen metabolic process"/>
    <property type="evidence" value="ECO:0007669"/>
    <property type="project" value="TreeGrafter"/>
</dbReference>
<reference evidence="4" key="1">
    <citation type="submission" date="2016-06" db="UniProtKB">
        <authorList>
            <consortium name="WormBaseParasite"/>
        </authorList>
    </citation>
    <scope>IDENTIFICATION</scope>
</reference>
<dbReference type="PANTHER" id="PTHR43658:SF8">
    <property type="entry name" value="17-BETA-HYDROXYSTEROID DEHYDROGENASE 14-RELATED"/>
    <property type="match status" value="1"/>
</dbReference>
<dbReference type="OrthoDB" id="1274115at2759"/>